<feature type="compositionally biased region" description="Basic and acidic residues" evidence="1">
    <location>
        <begin position="106"/>
        <end position="116"/>
    </location>
</feature>
<keyword evidence="3" id="KW-1185">Reference proteome</keyword>
<reference evidence="2 3" key="1">
    <citation type="submission" date="2024-09" db="EMBL/GenBank/DDBJ databases">
        <title>Rethinking Asexuality: The Enigmatic Case of Functional Sexual Genes in Lepraria (Stereocaulaceae).</title>
        <authorList>
            <person name="Doellman M."/>
            <person name="Sun Y."/>
            <person name="Barcenas-Pena A."/>
            <person name="Lumbsch H.T."/>
            <person name="Grewe F."/>
        </authorList>
    </citation>
    <scope>NUCLEOTIDE SEQUENCE [LARGE SCALE GENOMIC DNA]</scope>
    <source>
        <strain evidence="2 3">Mercado 3170</strain>
    </source>
</reference>
<proteinExistence type="predicted"/>
<sequence>MVKNSQSMSGKGKGKAQRAYVQPEEELIQESSTAAASPTARLSFRQRLNPLPFLRRKRGARDGDRRKDINTQHEKQEGDHLDIEVDVEEQILSGSNPPAASSLRQIDVRQGTRSDVESLDDADIAVDEVMFRPRDPRRDCRNWEDVLSDIDKRLLQTADEGNVLVEREHLQRVARMREDQAEDGGG</sequence>
<protein>
    <submittedName>
        <fullName evidence="2">Uncharacterized protein</fullName>
    </submittedName>
</protein>
<comment type="caution">
    <text evidence="2">The sequence shown here is derived from an EMBL/GenBank/DDBJ whole genome shotgun (WGS) entry which is preliminary data.</text>
</comment>
<name>A0ABR4AEF3_9LECA</name>
<evidence type="ECO:0000313" key="3">
    <source>
        <dbReference type="Proteomes" id="UP001590950"/>
    </source>
</evidence>
<accession>A0ABR4AEF3</accession>
<organism evidence="2 3">
    <name type="scientific">Stereocaulon virgatum</name>
    <dbReference type="NCBI Taxonomy" id="373712"/>
    <lineage>
        <taxon>Eukaryota</taxon>
        <taxon>Fungi</taxon>
        <taxon>Dikarya</taxon>
        <taxon>Ascomycota</taxon>
        <taxon>Pezizomycotina</taxon>
        <taxon>Lecanoromycetes</taxon>
        <taxon>OSLEUM clade</taxon>
        <taxon>Lecanoromycetidae</taxon>
        <taxon>Lecanorales</taxon>
        <taxon>Lecanorineae</taxon>
        <taxon>Stereocaulaceae</taxon>
        <taxon>Stereocaulon</taxon>
    </lineage>
</organism>
<evidence type="ECO:0000313" key="2">
    <source>
        <dbReference type="EMBL" id="KAL2044217.1"/>
    </source>
</evidence>
<dbReference type="EMBL" id="JBEFKJ010000009">
    <property type="protein sequence ID" value="KAL2044217.1"/>
    <property type="molecule type" value="Genomic_DNA"/>
</dbReference>
<dbReference type="Proteomes" id="UP001590950">
    <property type="component" value="Unassembled WGS sequence"/>
</dbReference>
<feature type="region of interest" description="Disordered" evidence="1">
    <location>
        <begin position="1"/>
        <end position="116"/>
    </location>
</feature>
<evidence type="ECO:0000256" key="1">
    <source>
        <dbReference type="SAM" id="MobiDB-lite"/>
    </source>
</evidence>
<feature type="compositionally biased region" description="Basic and acidic residues" evidence="1">
    <location>
        <begin position="60"/>
        <end position="83"/>
    </location>
</feature>
<gene>
    <name evidence="2" type="ORF">N7G274_002922</name>
</gene>
<feature type="compositionally biased region" description="Polar residues" evidence="1">
    <location>
        <begin position="92"/>
        <end position="104"/>
    </location>
</feature>